<dbReference type="GeneID" id="20329996"/>
<dbReference type="Pfam" id="PF00384">
    <property type="entry name" value="Molybdopterin"/>
    <property type="match status" value="1"/>
</dbReference>
<evidence type="ECO:0000313" key="5">
    <source>
        <dbReference type="Proteomes" id="UP000054324"/>
    </source>
</evidence>
<gene>
    <name evidence="4" type="ORF">T265_15831</name>
</gene>
<proteinExistence type="predicted"/>
<evidence type="ECO:0000256" key="2">
    <source>
        <dbReference type="ARBA" id="ARBA00034078"/>
    </source>
</evidence>
<dbReference type="PANTHER" id="PTHR43105:SF13">
    <property type="entry name" value="NADH-UBIQUINONE OXIDOREDUCTASE 75 KDA SUBUNIT, MITOCHONDRIAL"/>
    <property type="match status" value="1"/>
</dbReference>
<dbReference type="PANTHER" id="PTHR43105">
    <property type="entry name" value="RESPIRATORY NITRATE REDUCTASE"/>
    <property type="match status" value="1"/>
</dbReference>
<reference evidence="4 5" key="1">
    <citation type="submission" date="2013-11" db="EMBL/GenBank/DDBJ databases">
        <title>Opisthorchis viverrini - life in the bile duct.</title>
        <authorList>
            <person name="Young N.D."/>
            <person name="Nagarajan N."/>
            <person name="Lin S.J."/>
            <person name="Korhonen P.K."/>
            <person name="Jex A.R."/>
            <person name="Hall R.S."/>
            <person name="Safavi-Hemami H."/>
            <person name="Kaewkong W."/>
            <person name="Bertrand D."/>
            <person name="Gao S."/>
            <person name="Seet Q."/>
            <person name="Wongkham S."/>
            <person name="Teh B.T."/>
            <person name="Wongkham C."/>
            <person name="Intapan P.M."/>
            <person name="Maleewong W."/>
            <person name="Yang X."/>
            <person name="Hu M."/>
            <person name="Wang Z."/>
            <person name="Hofmann A."/>
            <person name="Sternberg P.W."/>
            <person name="Tan P."/>
            <person name="Wang J."/>
            <person name="Gasser R.B."/>
        </authorList>
    </citation>
    <scope>NUCLEOTIDE SEQUENCE [LARGE SCALE GENOMIC DNA]</scope>
</reference>
<dbReference type="STRING" id="6198.A0A074YZY6"/>
<evidence type="ECO:0000259" key="3">
    <source>
        <dbReference type="Pfam" id="PF00384"/>
    </source>
</evidence>
<evidence type="ECO:0000313" key="4">
    <source>
        <dbReference type="EMBL" id="KER18777.1"/>
    </source>
</evidence>
<name>A0A074YZY6_OPIVI</name>
<protein>
    <recommendedName>
        <fullName evidence="3">Molybdopterin oxidoreductase domain-containing protein</fullName>
    </recommendedName>
</protein>
<comment type="cofactor">
    <cofactor evidence="1">
        <name>[4Fe-4S] cluster</name>
        <dbReference type="ChEBI" id="CHEBI:49883"/>
    </cofactor>
</comment>
<dbReference type="OrthoDB" id="10249365at2759"/>
<dbReference type="SUPFAM" id="SSF53706">
    <property type="entry name" value="Formate dehydrogenase/DMSO reductase, domains 1-3"/>
    <property type="match status" value="1"/>
</dbReference>
<dbReference type="Proteomes" id="UP000054324">
    <property type="component" value="Unassembled WGS sequence"/>
</dbReference>
<dbReference type="AlphaFoldDB" id="A0A074YZY6"/>
<dbReference type="RefSeq" id="XP_009177476.1">
    <property type="nucleotide sequence ID" value="XM_009179212.1"/>
</dbReference>
<organism evidence="4 5">
    <name type="scientific">Opisthorchis viverrini</name>
    <name type="common">Southeast Asian liver fluke</name>
    <dbReference type="NCBI Taxonomy" id="6198"/>
    <lineage>
        <taxon>Eukaryota</taxon>
        <taxon>Metazoa</taxon>
        <taxon>Spiralia</taxon>
        <taxon>Lophotrochozoa</taxon>
        <taxon>Platyhelminthes</taxon>
        <taxon>Trematoda</taxon>
        <taxon>Digenea</taxon>
        <taxon>Opisthorchiida</taxon>
        <taxon>Opisthorchiata</taxon>
        <taxon>Opisthorchiidae</taxon>
        <taxon>Opisthorchis</taxon>
    </lineage>
</organism>
<dbReference type="CTD" id="20329996"/>
<feature type="domain" description="Molybdopterin oxidoreductase" evidence="3">
    <location>
        <begin position="52"/>
        <end position="123"/>
    </location>
</feature>
<comment type="cofactor">
    <cofactor evidence="2">
        <name>[2Fe-2S] cluster</name>
        <dbReference type="ChEBI" id="CHEBI:190135"/>
    </cofactor>
</comment>
<dbReference type="GO" id="GO:0016020">
    <property type="term" value="C:membrane"/>
    <property type="evidence" value="ECO:0007669"/>
    <property type="project" value="TreeGrafter"/>
</dbReference>
<keyword evidence="5" id="KW-1185">Reference proteome</keyword>
<dbReference type="InterPro" id="IPR050123">
    <property type="entry name" value="Prok_molybdopt-oxidoreductase"/>
</dbReference>
<sequence length="123" mass="13608">MIRSKSDGKLHSATWEDALINIGERILSLASTDPSSQQPDIKPDCIGAVVGQFADVEAVDLRSNYLFNSRIAGIEEADLVLLVGTNPRFEAPLLNARLRKCWIHNELQVAVIGPKVDLTYDYE</sequence>
<evidence type="ECO:0000256" key="1">
    <source>
        <dbReference type="ARBA" id="ARBA00001966"/>
    </source>
</evidence>
<feature type="non-terminal residue" evidence="4">
    <location>
        <position position="123"/>
    </location>
</feature>
<dbReference type="KEGG" id="ovi:T265_15831"/>
<accession>A0A074YZY6</accession>
<dbReference type="GO" id="GO:0016491">
    <property type="term" value="F:oxidoreductase activity"/>
    <property type="evidence" value="ECO:0007669"/>
    <property type="project" value="InterPro"/>
</dbReference>
<dbReference type="InterPro" id="IPR006656">
    <property type="entry name" value="Mopterin_OxRdtase"/>
</dbReference>
<dbReference type="EMBL" id="KL598022">
    <property type="protein sequence ID" value="KER18777.1"/>
    <property type="molecule type" value="Genomic_DNA"/>
</dbReference>